<dbReference type="InterPro" id="IPR037029">
    <property type="entry name" value="Alliinase_N_sf"/>
</dbReference>
<organism evidence="6 7">
    <name type="scientific">Escallonia herrerae</name>
    <dbReference type="NCBI Taxonomy" id="1293975"/>
    <lineage>
        <taxon>Eukaryota</taxon>
        <taxon>Viridiplantae</taxon>
        <taxon>Streptophyta</taxon>
        <taxon>Embryophyta</taxon>
        <taxon>Tracheophyta</taxon>
        <taxon>Spermatophyta</taxon>
        <taxon>Magnoliopsida</taxon>
        <taxon>eudicotyledons</taxon>
        <taxon>Gunneridae</taxon>
        <taxon>Pentapetalae</taxon>
        <taxon>asterids</taxon>
        <taxon>campanulids</taxon>
        <taxon>Escalloniales</taxon>
        <taxon>Escalloniaceae</taxon>
        <taxon>Escallonia</taxon>
    </lineage>
</organism>
<keyword evidence="2" id="KW-0032">Aminotransferase</keyword>
<feature type="domain" description="Alliinase C-terminal" evidence="5">
    <location>
        <begin position="86"/>
        <end position="161"/>
    </location>
</feature>
<evidence type="ECO:0000256" key="1">
    <source>
        <dbReference type="ARBA" id="ARBA00001933"/>
    </source>
</evidence>
<dbReference type="Pfam" id="PF04863">
    <property type="entry name" value="EGF_alliinase"/>
    <property type="match status" value="1"/>
</dbReference>
<dbReference type="InterPro" id="IPR015424">
    <property type="entry name" value="PyrdxlP-dep_Trfase"/>
</dbReference>
<keyword evidence="3" id="KW-0732">Signal</keyword>
<evidence type="ECO:0000256" key="3">
    <source>
        <dbReference type="SAM" id="SignalP"/>
    </source>
</evidence>
<dbReference type="Gene3D" id="3.40.640.10">
    <property type="entry name" value="Type I PLP-dependent aspartate aminotransferase-like (Major domain)"/>
    <property type="match status" value="1"/>
</dbReference>
<evidence type="ECO:0000313" key="7">
    <source>
        <dbReference type="Proteomes" id="UP001188597"/>
    </source>
</evidence>
<keyword evidence="7" id="KW-1185">Reference proteome</keyword>
<feature type="domain" description="Alliinase EGF-like" evidence="4">
    <location>
        <begin position="28"/>
        <end position="82"/>
    </location>
</feature>
<dbReference type="Pfam" id="PF04864">
    <property type="entry name" value="Alliinase_C"/>
    <property type="match status" value="1"/>
</dbReference>
<sequence>MILIHSLAFNLLLLYILFVGCKEWELLSWSRRAAAEAEAVASVSCSGHGRAYLDGIPVDGMPVCECNSCFGGPNCSEVIAGCPADVDRMSYSFNDNSSISQELEKLIRKVHAIAKNAVTGRFIVFGAGSTQLLNAAVHALSMDNPSPPSAVVASVPFYPVVVLSNFKH</sequence>
<gene>
    <name evidence="6" type="ORF">RJ639_023516</name>
</gene>
<dbReference type="GO" id="GO:0016846">
    <property type="term" value="F:carbon-sulfur lyase activity"/>
    <property type="evidence" value="ECO:0007669"/>
    <property type="project" value="InterPro"/>
</dbReference>
<dbReference type="InterPro" id="IPR006947">
    <property type="entry name" value="EGF_alliinase"/>
</dbReference>
<keyword evidence="2" id="KW-0808">Transferase</keyword>
<dbReference type="InterPro" id="IPR015421">
    <property type="entry name" value="PyrdxlP-dep_Trfase_major"/>
</dbReference>
<comment type="caution">
    <text evidence="6">The sequence shown here is derived from an EMBL/GenBank/DDBJ whole genome shotgun (WGS) entry which is preliminary data.</text>
</comment>
<evidence type="ECO:0000259" key="5">
    <source>
        <dbReference type="Pfam" id="PF04864"/>
    </source>
</evidence>
<evidence type="ECO:0000313" key="6">
    <source>
        <dbReference type="EMBL" id="KAK2999390.1"/>
    </source>
</evidence>
<dbReference type="AlphaFoldDB" id="A0AA88V1T9"/>
<proteinExistence type="predicted"/>
<dbReference type="Proteomes" id="UP001188597">
    <property type="component" value="Unassembled WGS sequence"/>
</dbReference>
<feature type="signal peptide" evidence="3">
    <location>
        <begin position="1"/>
        <end position="21"/>
    </location>
</feature>
<feature type="chain" id="PRO_5041692460" evidence="3">
    <location>
        <begin position="22"/>
        <end position="168"/>
    </location>
</feature>
<dbReference type="Gene3D" id="2.10.25.30">
    <property type="entry name" value="EGF-like, alliinase"/>
    <property type="match status" value="1"/>
</dbReference>
<reference evidence="6" key="1">
    <citation type="submission" date="2022-12" db="EMBL/GenBank/DDBJ databases">
        <title>Draft genome assemblies for two species of Escallonia (Escalloniales).</title>
        <authorList>
            <person name="Chanderbali A."/>
            <person name="Dervinis C."/>
            <person name="Anghel I."/>
            <person name="Soltis D."/>
            <person name="Soltis P."/>
            <person name="Zapata F."/>
        </authorList>
    </citation>
    <scope>NUCLEOTIDE SEQUENCE</scope>
    <source>
        <strain evidence="6">UCBG64.0493</strain>
        <tissue evidence="6">Leaf</tissue>
    </source>
</reference>
<dbReference type="GO" id="GO:0008483">
    <property type="term" value="F:transaminase activity"/>
    <property type="evidence" value="ECO:0007669"/>
    <property type="project" value="UniProtKB-KW"/>
</dbReference>
<accession>A0AA88V1T9</accession>
<dbReference type="EMBL" id="JAVXUP010003297">
    <property type="protein sequence ID" value="KAK2999390.1"/>
    <property type="molecule type" value="Genomic_DNA"/>
</dbReference>
<dbReference type="SUPFAM" id="SSF53383">
    <property type="entry name" value="PLP-dependent transferases"/>
    <property type="match status" value="1"/>
</dbReference>
<evidence type="ECO:0000256" key="2">
    <source>
        <dbReference type="ARBA" id="ARBA00022576"/>
    </source>
</evidence>
<comment type="cofactor">
    <cofactor evidence="1">
        <name>pyridoxal 5'-phosphate</name>
        <dbReference type="ChEBI" id="CHEBI:597326"/>
    </cofactor>
</comment>
<protein>
    <submittedName>
        <fullName evidence="6">Uncharacterized protein</fullName>
    </submittedName>
</protein>
<name>A0AA88V1T9_9ASTE</name>
<evidence type="ECO:0000259" key="4">
    <source>
        <dbReference type="Pfam" id="PF04863"/>
    </source>
</evidence>
<dbReference type="InterPro" id="IPR006948">
    <property type="entry name" value="Alliinase_C"/>
</dbReference>